<keyword evidence="3" id="KW-1185">Reference proteome</keyword>
<proteinExistence type="predicted"/>
<evidence type="ECO:0000256" key="1">
    <source>
        <dbReference type="SAM" id="Phobius"/>
    </source>
</evidence>
<evidence type="ECO:0008006" key="4">
    <source>
        <dbReference type="Google" id="ProtNLM"/>
    </source>
</evidence>
<accession>A0A2Z3GMT9</accession>
<reference evidence="3" key="1">
    <citation type="submission" date="2018-04" db="EMBL/GenBank/DDBJ databases">
        <title>Complete genome of Antarctic heterotrophic bacterium Hymenobacter nivis.</title>
        <authorList>
            <person name="Terashima M."/>
        </authorList>
    </citation>
    <scope>NUCLEOTIDE SEQUENCE [LARGE SCALE GENOMIC DNA]</scope>
    <source>
        <strain evidence="3">NBRC 111535</strain>
    </source>
</reference>
<evidence type="ECO:0000313" key="3">
    <source>
        <dbReference type="Proteomes" id="UP000245999"/>
    </source>
</evidence>
<organism evidence="2 3">
    <name type="scientific">Hymenobacter nivis</name>
    <dbReference type="NCBI Taxonomy" id="1850093"/>
    <lineage>
        <taxon>Bacteria</taxon>
        <taxon>Pseudomonadati</taxon>
        <taxon>Bacteroidota</taxon>
        <taxon>Cytophagia</taxon>
        <taxon>Cytophagales</taxon>
        <taxon>Hymenobacteraceae</taxon>
        <taxon>Hymenobacter</taxon>
    </lineage>
</organism>
<dbReference type="Proteomes" id="UP000245999">
    <property type="component" value="Chromosome"/>
</dbReference>
<protein>
    <recommendedName>
        <fullName evidence="4">Cation/H+ exchanger domain-containing protein</fullName>
    </recommendedName>
</protein>
<dbReference type="KEGG" id="hnv:DDQ68_09895"/>
<sequence length="85" mass="9056">MSPLFFLLALLAGLSAVALRLKLPYPMLLVVAGGLVALLPLPAVVLSPDAVFLLFLPPLLCKVSHRRGGWFPAENKTFFVPSAAT</sequence>
<evidence type="ECO:0000313" key="2">
    <source>
        <dbReference type="EMBL" id="AWM33057.1"/>
    </source>
</evidence>
<name>A0A2Z3GMT9_9BACT</name>
<keyword evidence="1" id="KW-0472">Membrane</keyword>
<keyword evidence="1" id="KW-0812">Transmembrane</keyword>
<dbReference type="AlphaFoldDB" id="A0A2Z3GMT9"/>
<keyword evidence="1" id="KW-1133">Transmembrane helix</keyword>
<dbReference type="EMBL" id="CP029145">
    <property type="protein sequence ID" value="AWM33057.1"/>
    <property type="molecule type" value="Genomic_DNA"/>
</dbReference>
<gene>
    <name evidence="2" type="ORF">DDQ68_09895</name>
</gene>
<feature type="transmembrane region" description="Helical" evidence="1">
    <location>
        <begin position="28"/>
        <end position="56"/>
    </location>
</feature>